<dbReference type="Gene3D" id="1.10.260.40">
    <property type="entry name" value="lambda repressor-like DNA-binding domains"/>
    <property type="match status" value="1"/>
</dbReference>
<protein>
    <recommendedName>
        <fullName evidence="5">HTH cro/C1-type domain-containing protein</fullName>
    </recommendedName>
</protein>
<dbReference type="PROSITE" id="PS50943">
    <property type="entry name" value="HTH_CROC1"/>
    <property type="match status" value="1"/>
</dbReference>
<dbReference type="InterPro" id="IPR001387">
    <property type="entry name" value="Cro/C1-type_HTH"/>
</dbReference>
<dbReference type="AlphaFoldDB" id="A0A7S4IP97"/>
<feature type="compositionally biased region" description="Basic and acidic residues" evidence="4">
    <location>
        <begin position="67"/>
        <end position="78"/>
    </location>
</feature>
<feature type="compositionally biased region" description="Low complexity" evidence="4">
    <location>
        <begin position="149"/>
        <end position="158"/>
    </location>
</feature>
<reference evidence="6" key="1">
    <citation type="submission" date="2021-01" db="EMBL/GenBank/DDBJ databases">
        <authorList>
            <person name="Corre E."/>
            <person name="Pelletier E."/>
            <person name="Niang G."/>
            <person name="Scheremetjew M."/>
            <person name="Finn R."/>
            <person name="Kale V."/>
            <person name="Holt S."/>
            <person name="Cochrane G."/>
            <person name="Meng A."/>
            <person name="Brown T."/>
            <person name="Cohen L."/>
        </authorList>
    </citation>
    <scope>NUCLEOTIDE SEQUENCE</scope>
    <source>
        <strain evidence="6">Isolate 1302-5</strain>
    </source>
</reference>
<dbReference type="SUPFAM" id="SSF47413">
    <property type="entry name" value="lambda repressor-like DNA-binding domains"/>
    <property type="match status" value="1"/>
</dbReference>
<sequence>MPNISMPSGQDWDAVNVGRSGASGRKAVPKSAAGITAAKASGLVATERKHGAGGNRSAHSGSGVNAKKLEESDELKHAKVDKSLSKAIMQARMAKKMTQKELATAINEKPQVIGEYESGKAIPNPQIISKMERKLGCKLPRPGKKPAAKKTGAGAKTTGRGGGTVRGAGPPKRR</sequence>
<dbReference type="PANTHER" id="PTHR10245:SF15">
    <property type="entry name" value="ENDOTHELIAL DIFFERENTIATION-RELATED FACTOR 1"/>
    <property type="match status" value="1"/>
</dbReference>
<organism evidence="6">
    <name type="scientific">Odontella aurita</name>
    <dbReference type="NCBI Taxonomy" id="265563"/>
    <lineage>
        <taxon>Eukaryota</taxon>
        <taxon>Sar</taxon>
        <taxon>Stramenopiles</taxon>
        <taxon>Ochrophyta</taxon>
        <taxon>Bacillariophyta</taxon>
        <taxon>Mediophyceae</taxon>
        <taxon>Biddulphiophycidae</taxon>
        <taxon>Eupodiscales</taxon>
        <taxon>Odontellaceae</taxon>
        <taxon>Odontella</taxon>
    </lineage>
</organism>
<evidence type="ECO:0000256" key="1">
    <source>
        <dbReference type="ARBA" id="ARBA00023015"/>
    </source>
</evidence>
<dbReference type="CDD" id="cd00093">
    <property type="entry name" value="HTH_XRE"/>
    <property type="match status" value="1"/>
</dbReference>
<evidence type="ECO:0000259" key="5">
    <source>
        <dbReference type="PROSITE" id="PS50943"/>
    </source>
</evidence>
<evidence type="ECO:0000313" key="6">
    <source>
        <dbReference type="EMBL" id="CAE2235137.1"/>
    </source>
</evidence>
<dbReference type="Pfam" id="PF01381">
    <property type="entry name" value="HTH_3"/>
    <property type="match status" value="1"/>
</dbReference>
<evidence type="ECO:0000256" key="4">
    <source>
        <dbReference type="SAM" id="MobiDB-lite"/>
    </source>
</evidence>
<dbReference type="SMART" id="SM00530">
    <property type="entry name" value="HTH_XRE"/>
    <property type="match status" value="1"/>
</dbReference>
<keyword evidence="1" id="KW-0805">Transcription regulation</keyword>
<accession>A0A7S4IP97</accession>
<dbReference type="InterPro" id="IPR010982">
    <property type="entry name" value="Lambda_DNA-bd_dom_sf"/>
</dbReference>
<gene>
    <name evidence="6" type="ORF">OAUR00152_LOCUS13513</name>
</gene>
<dbReference type="GO" id="GO:0005634">
    <property type="term" value="C:nucleus"/>
    <property type="evidence" value="ECO:0007669"/>
    <property type="project" value="TreeGrafter"/>
</dbReference>
<keyword evidence="2" id="KW-0238">DNA-binding</keyword>
<keyword evidence="3" id="KW-0804">Transcription</keyword>
<name>A0A7S4IP97_9STRA</name>
<feature type="region of interest" description="Disordered" evidence="4">
    <location>
        <begin position="1"/>
        <end position="78"/>
    </location>
</feature>
<dbReference type="Pfam" id="PF08523">
    <property type="entry name" value="MBF1"/>
    <property type="match status" value="1"/>
</dbReference>
<evidence type="ECO:0000256" key="2">
    <source>
        <dbReference type="ARBA" id="ARBA00023125"/>
    </source>
</evidence>
<dbReference type="FunFam" id="1.10.260.40:FF:000018">
    <property type="entry name" value="Multiprotein bridging factor 1"/>
    <property type="match status" value="1"/>
</dbReference>
<feature type="region of interest" description="Disordered" evidence="4">
    <location>
        <begin position="136"/>
        <end position="174"/>
    </location>
</feature>
<feature type="domain" description="HTH cro/C1-type" evidence="5">
    <location>
        <begin position="88"/>
        <end position="142"/>
    </location>
</feature>
<dbReference type="EMBL" id="HBKQ01020000">
    <property type="protein sequence ID" value="CAE2235137.1"/>
    <property type="molecule type" value="Transcribed_RNA"/>
</dbReference>
<proteinExistence type="predicted"/>
<dbReference type="PANTHER" id="PTHR10245">
    <property type="entry name" value="ENDOTHELIAL DIFFERENTIATION-RELATED FACTOR 1 MULTIPROTEIN BRIDGING FACTOR 1"/>
    <property type="match status" value="1"/>
</dbReference>
<evidence type="ECO:0000256" key="3">
    <source>
        <dbReference type="ARBA" id="ARBA00023163"/>
    </source>
</evidence>
<dbReference type="GO" id="GO:0003677">
    <property type="term" value="F:DNA binding"/>
    <property type="evidence" value="ECO:0007669"/>
    <property type="project" value="UniProtKB-KW"/>
</dbReference>
<dbReference type="InterPro" id="IPR013729">
    <property type="entry name" value="MBF1_N"/>
</dbReference>